<dbReference type="InterPro" id="IPR054319">
    <property type="entry name" value="PspC-rel_ToastRack"/>
</dbReference>
<evidence type="ECO:0000313" key="12">
    <source>
        <dbReference type="EMBL" id="OEJ99472.1"/>
    </source>
</evidence>
<feature type="transmembrane region" description="Helical" evidence="7">
    <location>
        <begin position="327"/>
        <end position="355"/>
    </location>
</feature>
<evidence type="ECO:0000256" key="4">
    <source>
        <dbReference type="ARBA" id="ARBA00022989"/>
    </source>
</evidence>
<dbReference type="InterPro" id="IPR007168">
    <property type="entry name" value="Phageshock_PspC_N"/>
</dbReference>
<dbReference type="STRING" id="1563681.BFP71_07755"/>
<gene>
    <name evidence="12" type="ORF">BFP71_07755</name>
</gene>
<feature type="transmembrane region" description="Helical" evidence="7">
    <location>
        <begin position="417"/>
        <end position="438"/>
    </location>
</feature>
<dbReference type="InterPro" id="IPR052027">
    <property type="entry name" value="PspC"/>
</dbReference>
<dbReference type="Pfam" id="PF22571">
    <property type="entry name" value="LiaI-LiaF-TM_PspC"/>
    <property type="match status" value="1"/>
</dbReference>
<evidence type="ECO:0000256" key="2">
    <source>
        <dbReference type="ARBA" id="ARBA00022475"/>
    </source>
</evidence>
<dbReference type="RefSeq" id="WP_069834933.1">
    <property type="nucleotide sequence ID" value="NZ_MDGQ01000005.1"/>
</dbReference>
<evidence type="ECO:0000256" key="3">
    <source>
        <dbReference type="ARBA" id="ARBA00022692"/>
    </source>
</evidence>
<evidence type="ECO:0000259" key="10">
    <source>
        <dbReference type="Pfam" id="PF22571"/>
    </source>
</evidence>
<comment type="subcellular location">
    <subcellularLocation>
        <location evidence="1">Cell membrane</location>
        <topology evidence="1">Single-pass membrane protein</topology>
    </subcellularLocation>
</comment>
<dbReference type="Pfam" id="PF04024">
    <property type="entry name" value="PspC"/>
    <property type="match status" value="2"/>
</dbReference>
<keyword evidence="5 7" id="KW-0472">Membrane</keyword>
<protein>
    <recommendedName>
        <fullName evidence="14">Phage shock protein PspC N-terminal domain-containing protein</fullName>
    </recommendedName>
</protein>
<keyword evidence="2" id="KW-1003">Cell membrane</keyword>
<name>A0A1E5SK22_9BACT</name>
<dbReference type="AlphaFoldDB" id="A0A1E5SK22"/>
<dbReference type="Pfam" id="PF22744">
    <property type="entry name" value="Toast-rack_PspC-Cterm"/>
    <property type="match status" value="1"/>
</dbReference>
<evidence type="ECO:0000256" key="1">
    <source>
        <dbReference type="ARBA" id="ARBA00004162"/>
    </source>
</evidence>
<accession>A0A1E5SK22</accession>
<evidence type="ECO:0000313" key="13">
    <source>
        <dbReference type="Proteomes" id="UP000095552"/>
    </source>
</evidence>
<dbReference type="Pfam" id="PF10988">
    <property type="entry name" value="DUF2807"/>
    <property type="match status" value="1"/>
</dbReference>
<evidence type="ECO:0000259" key="11">
    <source>
        <dbReference type="Pfam" id="PF22744"/>
    </source>
</evidence>
<feature type="domain" description="PspC-related transmembrane region" evidence="10">
    <location>
        <begin position="295"/>
        <end position="441"/>
    </location>
</feature>
<feature type="domain" description="PspC-related ToastRack" evidence="11">
    <location>
        <begin position="495"/>
        <end position="614"/>
    </location>
</feature>
<feature type="domain" description="Phage shock protein PspC N-terminal" evidence="8">
    <location>
        <begin position="131"/>
        <end position="186"/>
    </location>
</feature>
<feature type="domain" description="Putative auto-transporter adhesin head GIN" evidence="9">
    <location>
        <begin position="636"/>
        <end position="815"/>
    </location>
</feature>
<comment type="caution">
    <text evidence="12">The sequence shown here is derived from an EMBL/GenBank/DDBJ whole genome shotgun (WGS) entry which is preliminary data.</text>
</comment>
<evidence type="ECO:0000259" key="9">
    <source>
        <dbReference type="Pfam" id="PF10988"/>
    </source>
</evidence>
<reference evidence="12 13" key="1">
    <citation type="submission" date="2016-08" db="EMBL/GenBank/DDBJ databases">
        <title>Draft genome of Fabibacter sp. strain SK-8.</title>
        <authorList>
            <person name="Wong S.-K."/>
            <person name="Hamasaki K."/>
            <person name="Yoshizawa S."/>
        </authorList>
    </citation>
    <scope>NUCLEOTIDE SEQUENCE [LARGE SCALE GENOMIC DNA]</scope>
    <source>
        <strain evidence="12 13">SK-8</strain>
    </source>
</reference>
<organism evidence="12 13">
    <name type="scientific">Roseivirga misakiensis</name>
    <dbReference type="NCBI Taxonomy" id="1563681"/>
    <lineage>
        <taxon>Bacteria</taxon>
        <taxon>Pseudomonadati</taxon>
        <taxon>Bacteroidota</taxon>
        <taxon>Cytophagia</taxon>
        <taxon>Cytophagales</taxon>
        <taxon>Roseivirgaceae</taxon>
        <taxon>Roseivirga</taxon>
    </lineage>
</organism>
<proteinExistence type="predicted"/>
<dbReference type="PANTHER" id="PTHR33885:SF3">
    <property type="entry name" value="PHAGE SHOCK PROTEIN C"/>
    <property type="match status" value="1"/>
</dbReference>
<feature type="transmembrane region" description="Helical" evidence="7">
    <location>
        <begin position="381"/>
        <end position="405"/>
    </location>
</feature>
<dbReference type="EMBL" id="MDGQ01000005">
    <property type="protein sequence ID" value="OEJ99472.1"/>
    <property type="molecule type" value="Genomic_DNA"/>
</dbReference>
<feature type="domain" description="Phage shock protein PspC N-terminal" evidence="8">
    <location>
        <begin position="197"/>
        <end position="253"/>
    </location>
</feature>
<evidence type="ECO:0000256" key="6">
    <source>
        <dbReference type="SAM" id="MobiDB-lite"/>
    </source>
</evidence>
<feature type="transmembrane region" description="Helical" evidence="7">
    <location>
        <begin position="163"/>
        <end position="184"/>
    </location>
</feature>
<dbReference type="InterPro" id="IPR054321">
    <property type="entry name" value="PspC-rel_TM"/>
</dbReference>
<dbReference type="GO" id="GO:0005886">
    <property type="term" value="C:plasma membrane"/>
    <property type="evidence" value="ECO:0007669"/>
    <property type="project" value="UniProtKB-SubCell"/>
</dbReference>
<sequence>MKKNISINISGIIFHIEEDGYERFKKYLDSINRYFASYEDSEEIIADIESRIAELFLEKLDESKQVISIEDVDVLINTMGQISDFEAMEEEADFSKQEPVADSTQTEDKEEPKKEKRKKTTNQKRTVDPPRRLQRDSQNQVLGGVAAGLAHYFKTDPIWIRGAFIVLTLTGLSPLVYIVMWIAIPANDGLVEHTAIKKLYRNPDERVLGGVASGLANYFGVESIAVRIAFILLTFAGIGILIYLVLWIITPKATSITDKMQMKGQKVTLSNIDSSIKQNKEEELNPKGENTFTTILLFPFRLIGKVFSLTGKVLSPLFQFIAAAIRIFTGGVIAITGISVMFSLLITAGVVLGLYNGDWFIYGSDADYFPYEVFTNTFPELGILFVLVAIFIPFLYVFIAGITIIAKRKIMSGSVGWSILGIWMIAVVGTFAILPNIIRDFSEEGYFEEIETVEIKADTLFIDANDFPNYEYDSRRSRRRFRTDEPSEWTTEFTDIDLAPSNDDTYSLKKRFRARGRNPRDADENAQDVTYGYKVEDSKILFDRQMMFKPRAEFRFQELDATFYIPKNVPFQVSRELRDVINRFSYRYSWYETYRNTWMFNDSGRLVCLTCSENDDDDRSSRVDSNTFSKTVNVEAFTGLDVWENMEVFISNADTYEVVVEGPRSKVENVLVSVLNEELKIDEDGSGGDWSNVKIYVKCPPLKSIDLQNGASVEYSTRESGLLVVKTYDDSKADISGNLDELDLYITDNSRINLTANIENLKANIIEKGRLYAYDADVVEAEVSTSSEARARLNVKNYLIAEAGGLSSIRYKGTPQLEIRNESRSATISKY</sequence>
<feature type="transmembrane region" description="Helical" evidence="7">
    <location>
        <begin position="224"/>
        <end position="249"/>
    </location>
</feature>
<keyword evidence="13" id="KW-1185">Reference proteome</keyword>
<keyword evidence="3 7" id="KW-0812">Transmembrane</keyword>
<evidence type="ECO:0000256" key="7">
    <source>
        <dbReference type="SAM" id="Phobius"/>
    </source>
</evidence>
<dbReference type="InterPro" id="IPR021255">
    <property type="entry name" value="DUF2807"/>
</dbReference>
<keyword evidence="4 7" id="KW-1133">Transmembrane helix</keyword>
<evidence type="ECO:0008006" key="14">
    <source>
        <dbReference type="Google" id="ProtNLM"/>
    </source>
</evidence>
<feature type="region of interest" description="Disordered" evidence="6">
    <location>
        <begin position="93"/>
        <end position="133"/>
    </location>
</feature>
<dbReference type="PANTHER" id="PTHR33885">
    <property type="entry name" value="PHAGE SHOCK PROTEIN C"/>
    <property type="match status" value="1"/>
</dbReference>
<dbReference type="Proteomes" id="UP000095552">
    <property type="component" value="Unassembled WGS sequence"/>
</dbReference>
<evidence type="ECO:0000256" key="5">
    <source>
        <dbReference type="ARBA" id="ARBA00023136"/>
    </source>
</evidence>
<dbReference type="OrthoDB" id="5772680at2"/>
<dbReference type="Gene3D" id="2.160.20.120">
    <property type="match status" value="1"/>
</dbReference>
<evidence type="ECO:0000259" key="8">
    <source>
        <dbReference type="Pfam" id="PF04024"/>
    </source>
</evidence>